<name>A0ABN0X0J1_9LACT</name>
<proteinExistence type="predicted"/>
<sequence length="417" mass="48555">MNEKTSLNKMTTDRLLEESISIYSDSLPFPYDRLVKVPLWKKMWNEKRLEKIINSLINDLEPYMPLLKESYQSEVNAKESEAVTKVKELIYNALKLIDEKQLLFDRPFLTYFMSQGYMDVAEAFIQRVNSEDPELKNEEVFQALRNIWIMNSLQLLWDQKITLTSPMYAYSLLYPYTDNLLDNSEIRLSDKEAFNDGLRQSLKQLPIHSTNKTEARIYDLVKMIHTDFPIEDYPDVCESIILIHKAQIESMKQHTPLSLSRNDLLRISFFKGGTSVLADAYLIKGKLTYEEMFFSFQYGAFLQLLDDLQDKAEDERESSQTLFTNLKTGEKADSEIRRVIAYIHSVNTISASDNSNSSLLKEVISQCTLLMIMEAVGKQPSIISDTFYKELESYSKVRLSFYKHLNEKIKEQLDVLD</sequence>
<accession>A0ABN0X0J1</accession>
<evidence type="ECO:0000313" key="1">
    <source>
        <dbReference type="EMBL" id="GAA0352075.1"/>
    </source>
</evidence>
<keyword evidence="2" id="KW-1185">Reference proteome</keyword>
<organism evidence="1 2">
    <name type="scientific">Alkalibacterium iburiense</name>
    <dbReference type="NCBI Taxonomy" id="290589"/>
    <lineage>
        <taxon>Bacteria</taxon>
        <taxon>Bacillati</taxon>
        <taxon>Bacillota</taxon>
        <taxon>Bacilli</taxon>
        <taxon>Lactobacillales</taxon>
        <taxon>Carnobacteriaceae</taxon>
        <taxon>Alkalibacterium</taxon>
    </lineage>
</organism>
<evidence type="ECO:0000313" key="2">
    <source>
        <dbReference type="Proteomes" id="UP001501166"/>
    </source>
</evidence>
<reference evidence="1 2" key="1">
    <citation type="journal article" date="2019" name="Int. J. Syst. Evol. Microbiol.">
        <title>The Global Catalogue of Microorganisms (GCM) 10K type strain sequencing project: providing services to taxonomists for standard genome sequencing and annotation.</title>
        <authorList>
            <consortium name="The Broad Institute Genomics Platform"/>
            <consortium name="The Broad Institute Genome Sequencing Center for Infectious Disease"/>
            <person name="Wu L."/>
            <person name="Ma J."/>
        </authorList>
    </citation>
    <scope>NUCLEOTIDE SEQUENCE [LARGE SCALE GENOMIC DNA]</scope>
    <source>
        <strain evidence="1 2">JCM 12662</strain>
    </source>
</reference>
<protein>
    <submittedName>
        <fullName evidence="1">Uncharacterized protein</fullName>
    </submittedName>
</protein>
<comment type="caution">
    <text evidence="1">The sequence shown here is derived from an EMBL/GenBank/DDBJ whole genome shotgun (WGS) entry which is preliminary data.</text>
</comment>
<dbReference type="EMBL" id="BAAACW010000015">
    <property type="protein sequence ID" value="GAA0352075.1"/>
    <property type="molecule type" value="Genomic_DNA"/>
</dbReference>
<dbReference type="RefSeq" id="WP_343752957.1">
    <property type="nucleotide sequence ID" value="NZ_BAAACW010000015.1"/>
</dbReference>
<dbReference type="Proteomes" id="UP001501166">
    <property type="component" value="Unassembled WGS sequence"/>
</dbReference>
<gene>
    <name evidence="1" type="ORF">GCM10008932_01330</name>
</gene>